<comment type="caution">
    <text evidence="2">The sequence shown here is derived from an EMBL/GenBank/DDBJ whole genome shotgun (WGS) entry which is preliminary data.</text>
</comment>
<gene>
    <name evidence="2" type="ORF">CCR82_14650</name>
</gene>
<protein>
    <recommendedName>
        <fullName evidence="4">DUF805 domain-containing protein</fullName>
    </recommendedName>
</protein>
<keyword evidence="3" id="KW-1185">Reference proteome</keyword>
<dbReference type="PANTHER" id="PTHR34980">
    <property type="entry name" value="INNER MEMBRANE PROTEIN-RELATED-RELATED"/>
    <property type="match status" value="1"/>
</dbReference>
<sequence length="127" mass="14328">MNWYLEVLRKYTVFTGRSRRKEYWYYFLINFLIITALLIIDDMLGTLDPEAGMGLLSGLYALAVLLPGLAVAVRRLHDTGRTGWWVLIALIPIVGPIILIFFLIQESVDGANQYGPNPKAANKDDVV</sequence>
<reference evidence="2" key="2">
    <citation type="journal article" date="2020" name="Microorganisms">
        <title>Osmotic Adaptation and Compatible Solute Biosynthesis of Phototrophic Bacteria as Revealed from Genome Analyses.</title>
        <authorList>
            <person name="Imhoff J.F."/>
            <person name="Rahn T."/>
            <person name="Kunzel S."/>
            <person name="Keller A."/>
            <person name="Neulinger S.C."/>
        </authorList>
    </citation>
    <scope>NUCLEOTIDE SEQUENCE</scope>
    <source>
        <strain evidence="2">DSM 4395</strain>
    </source>
</reference>
<dbReference type="Pfam" id="PF05656">
    <property type="entry name" value="DUF805"/>
    <property type="match status" value="1"/>
</dbReference>
<feature type="transmembrane region" description="Helical" evidence="1">
    <location>
        <begin position="84"/>
        <end position="104"/>
    </location>
</feature>
<keyword evidence="1" id="KW-0812">Transmembrane</keyword>
<evidence type="ECO:0000313" key="3">
    <source>
        <dbReference type="Proteomes" id="UP001296967"/>
    </source>
</evidence>
<proteinExistence type="predicted"/>
<keyword evidence="1" id="KW-0472">Membrane</keyword>
<keyword evidence="1" id="KW-1133">Transmembrane helix</keyword>
<organism evidence="2 3">
    <name type="scientific">Halochromatium salexigens</name>
    <name type="common">Chromatium salexigens</name>
    <dbReference type="NCBI Taxonomy" id="49447"/>
    <lineage>
        <taxon>Bacteria</taxon>
        <taxon>Pseudomonadati</taxon>
        <taxon>Pseudomonadota</taxon>
        <taxon>Gammaproteobacteria</taxon>
        <taxon>Chromatiales</taxon>
        <taxon>Chromatiaceae</taxon>
        <taxon>Halochromatium</taxon>
    </lineage>
</organism>
<evidence type="ECO:0000256" key="1">
    <source>
        <dbReference type="SAM" id="Phobius"/>
    </source>
</evidence>
<feature type="transmembrane region" description="Helical" evidence="1">
    <location>
        <begin position="23"/>
        <end position="40"/>
    </location>
</feature>
<dbReference type="InterPro" id="IPR008523">
    <property type="entry name" value="DUF805"/>
</dbReference>
<dbReference type="RefSeq" id="WP_201246565.1">
    <property type="nucleotide sequence ID" value="NZ_NHSF01000069.1"/>
</dbReference>
<dbReference type="GO" id="GO:0005886">
    <property type="term" value="C:plasma membrane"/>
    <property type="evidence" value="ECO:0007669"/>
    <property type="project" value="TreeGrafter"/>
</dbReference>
<dbReference type="AlphaFoldDB" id="A0AAJ0XHJ4"/>
<dbReference type="EMBL" id="NHSF01000069">
    <property type="protein sequence ID" value="MBK5931727.1"/>
    <property type="molecule type" value="Genomic_DNA"/>
</dbReference>
<feature type="transmembrane region" description="Helical" evidence="1">
    <location>
        <begin position="52"/>
        <end position="72"/>
    </location>
</feature>
<evidence type="ECO:0008006" key="4">
    <source>
        <dbReference type="Google" id="ProtNLM"/>
    </source>
</evidence>
<accession>A0AAJ0XHJ4</accession>
<evidence type="ECO:0000313" key="2">
    <source>
        <dbReference type="EMBL" id="MBK5931727.1"/>
    </source>
</evidence>
<dbReference type="Proteomes" id="UP001296967">
    <property type="component" value="Unassembled WGS sequence"/>
</dbReference>
<reference evidence="2" key="1">
    <citation type="submission" date="2017-05" db="EMBL/GenBank/DDBJ databases">
        <authorList>
            <person name="Imhoff J.F."/>
            <person name="Rahn T."/>
            <person name="Kuenzel S."/>
            <person name="Neulinger S.C."/>
        </authorList>
    </citation>
    <scope>NUCLEOTIDE SEQUENCE</scope>
    <source>
        <strain evidence="2">DSM 4395</strain>
    </source>
</reference>
<dbReference type="PANTHER" id="PTHR34980:SF2">
    <property type="entry name" value="INNER MEMBRANE PROTEIN YHAH-RELATED"/>
    <property type="match status" value="1"/>
</dbReference>
<name>A0AAJ0XHJ4_HALSE</name>